<evidence type="ECO:0000313" key="8">
    <source>
        <dbReference type="Proteomes" id="UP000177010"/>
    </source>
</evidence>
<dbReference type="PANTHER" id="PTHR36449:SF1">
    <property type="entry name" value="ACETYLTRANSFERASE"/>
    <property type="match status" value="1"/>
</dbReference>
<dbReference type="PANTHER" id="PTHR36449">
    <property type="entry name" value="ACETYLTRANSFERASE-RELATED"/>
    <property type="match status" value="1"/>
</dbReference>
<evidence type="ECO:0000256" key="2">
    <source>
        <dbReference type="ARBA" id="ARBA00022649"/>
    </source>
</evidence>
<dbReference type="SUPFAM" id="SSF55729">
    <property type="entry name" value="Acyl-CoA N-acyltransferases (Nat)"/>
    <property type="match status" value="1"/>
</dbReference>
<protein>
    <recommendedName>
        <fullName evidence="6">N-acetyltransferase domain-containing protein</fullName>
    </recommendedName>
</protein>
<evidence type="ECO:0000256" key="5">
    <source>
        <dbReference type="ARBA" id="ARBA00049880"/>
    </source>
</evidence>
<dbReference type="STRING" id="481719.LASUN_04320"/>
<dbReference type="AlphaFoldDB" id="A0A1E7XHX3"/>
<accession>A0A1E7XHX3</accession>
<dbReference type="InterPro" id="IPR016181">
    <property type="entry name" value="Acyl_CoA_acyltransferase"/>
</dbReference>
<evidence type="ECO:0000313" key="7">
    <source>
        <dbReference type="EMBL" id="OFA12715.1"/>
    </source>
</evidence>
<keyword evidence="2" id="KW-1277">Toxin-antitoxin system</keyword>
<gene>
    <name evidence="7" type="ORF">LASUN_04320</name>
</gene>
<evidence type="ECO:0000256" key="1">
    <source>
        <dbReference type="ARBA" id="ARBA00022491"/>
    </source>
</evidence>
<feature type="domain" description="N-acetyltransferase" evidence="6">
    <location>
        <begin position="95"/>
        <end position="156"/>
    </location>
</feature>
<evidence type="ECO:0000259" key="6">
    <source>
        <dbReference type="Pfam" id="PF00583"/>
    </source>
</evidence>
<organism evidence="7 8">
    <name type="scientific">Lentilactobacillus sunkii</name>
    <dbReference type="NCBI Taxonomy" id="481719"/>
    <lineage>
        <taxon>Bacteria</taxon>
        <taxon>Bacillati</taxon>
        <taxon>Bacillota</taxon>
        <taxon>Bacilli</taxon>
        <taxon>Lactobacillales</taxon>
        <taxon>Lactobacillaceae</taxon>
        <taxon>Lentilactobacillus</taxon>
    </lineage>
</organism>
<comment type="caution">
    <text evidence="7">The sequence shown here is derived from an EMBL/GenBank/DDBJ whole genome shotgun (WGS) entry which is preliminary data.</text>
</comment>
<evidence type="ECO:0000256" key="4">
    <source>
        <dbReference type="ARBA" id="ARBA00023315"/>
    </source>
</evidence>
<dbReference type="EMBL" id="MIQE01000005">
    <property type="protein sequence ID" value="OFA12715.1"/>
    <property type="molecule type" value="Genomic_DNA"/>
</dbReference>
<comment type="catalytic activity">
    <reaction evidence="5">
        <text>glycyl-tRNA(Gly) + acetyl-CoA = N-acetylglycyl-tRNA(Gly) + CoA + H(+)</text>
        <dbReference type="Rhea" id="RHEA:81867"/>
        <dbReference type="Rhea" id="RHEA-COMP:9683"/>
        <dbReference type="Rhea" id="RHEA-COMP:19766"/>
        <dbReference type="ChEBI" id="CHEBI:15378"/>
        <dbReference type="ChEBI" id="CHEBI:57287"/>
        <dbReference type="ChEBI" id="CHEBI:57288"/>
        <dbReference type="ChEBI" id="CHEBI:78522"/>
        <dbReference type="ChEBI" id="CHEBI:232036"/>
    </reaction>
</comment>
<dbReference type="Proteomes" id="UP000177010">
    <property type="component" value="Unassembled WGS sequence"/>
</dbReference>
<dbReference type="InterPro" id="IPR000182">
    <property type="entry name" value="GNAT_dom"/>
</dbReference>
<evidence type="ECO:0000256" key="3">
    <source>
        <dbReference type="ARBA" id="ARBA00022679"/>
    </source>
</evidence>
<dbReference type="Gene3D" id="3.40.630.30">
    <property type="match status" value="1"/>
</dbReference>
<keyword evidence="3" id="KW-0808">Transferase</keyword>
<name>A0A1E7XHX3_9LACO</name>
<dbReference type="RefSeq" id="WP_070367156.1">
    <property type="nucleotide sequence ID" value="NZ_MIQE01000005.1"/>
</dbReference>
<keyword evidence="1" id="KW-0678">Repressor</keyword>
<dbReference type="GO" id="GO:0016747">
    <property type="term" value="F:acyltransferase activity, transferring groups other than amino-acyl groups"/>
    <property type="evidence" value="ECO:0007669"/>
    <property type="project" value="InterPro"/>
</dbReference>
<sequence>MIEKCSISGLIDEEYLKKFDCGENSVNEFLTGCSKKYASEDLRETTLFYETECKKIIGYYSVVSSIVEVKTEYDVKQFRDKDTMPEDHPLNAVFPAIEISWFGVSKEWQRKHIGAGMMLQLFKDLVNVRYLCGVGFTVVVVDSLPGAIEFYERYGFKYLHQDYDNPNGMQMPKDYPMFLDFEKMVKIYERAAKSN</sequence>
<proteinExistence type="predicted"/>
<reference evidence="7 8" key="1">
    <citation type="submission" date="2016-09" db="EMBL/GenBank/DDBJ databases">
        <title>Genome Sequence of Lactobacillus sunkii Strain CG01.</title>
        <authorList>
            <person name="Poehlein A."/>
            <person name="Gabris C."/>
            <person name="Bengelsdorf F.R."/>
            <person name="Duerre P."/>
            <person name="Daniel R."/>
        </authorList>
    </citation>
    <scope>NUCLEOTIDE SEQUENCE [LARGE SCALE GENOMIC DNA]</scope>
    <source>
        <strain evidence="7 8">CG_D</strain>
    </source>
</reference>
<keyword evidence="4" id="KW-0012">Acyltransferase</keyword>
<dbReference type="Pfam" id="PF00583">
    <property type="entry name" value="Acetyltransf_1"/>
    <property type="match status" value="1"/>
</dbReference>